<dbReference type="Proteomes" id="UP001439008">
    <property type="component" value="Unassembled WGS sequence"/>
</dbReference>
<organism evidence="1 2">
    <name type="scientific">Bonamia ostreae</name>
    <dbReference type="NCBI Taxonomy" id="126728"/>
    <lineage>
        <taxon>Eukaryota</taxon>
        <taxon>Sar</taxon>
        <taxon>Rhizaria</taxon>
        <taxon>Endomyxa</taxon>
        <taxon>Ascetosporea</taxon>
        <taxon>Haplosporida</taxon>
        <taxon>Bonamia</taxon>
    </lineage>
</organism>
<proteinExistence type="predicted"/>
<comment type="caution">
    <text evidence="1">The sequence shown here is derived from an EMBL/GenBank/DDBJ whole genome shotgun (WGS) entry which is preliminary data.</text>
</comment>
<sequence>MPPFNKINLTNSGKLYQTNENRPSVKRIKRKLESADFINKPRRPFCYITDEVHEMAVILLKISKINKHLLMRQYKRKRGLLKIRNK</sequence>
<evidence type="ECO:0000313" key="1">
    <source>
        <dbReference type="EMBL" id="MES1921731.1"/>
    </source>
</evidence>
<keyword evidence="2" id="KW-1185">Reference proteome</keyword>
<accession>A0ABV2AQI7</accession>
<name>A0ABV2AQI7_9EUKA</name>
<protein>
    <submittedName>
        <fullName evidence="1">Uncharacterized protein</fullName>
    </submittedName>
</protein>
<evidence type="ECO:0000313" key="2">
    <source>
        <dbReference type="Proteomes" id="UP001439008"/>
    </source>
</evidence>
<gene>
    <name evidence="1" type="ORF">MHBO_003261</name>
</gene>
<reference evidence="1 2" key="1">
    <citation type="journal article" date="2024" name="BMC Biol.">
        <title>Comparative genomics of Ascetosporea gives new insight into the evolutionary basis for animal parasitism in Rhizaria.</title>
        <authorList>
            <person name="Hiltunen Thoren M."/>
            <person name="Onut-Brannstrom I."/>
            <person name="Alfjorden A."/>
            <person name="Peckova H."/>
            <person name="Swords F."/>
            <person name="Hooper C."/>
            <person name="Holzer A.S."/>
            <person name="Bass D."/>
            <person name="Burki F."/>
        </authorList>
    </citation>
    <scope>NUCLEOTIDE SEQUENCE [LARGE SCALE GENOMIC DNA]</scope>
    <source>
        <strain evidence="1">20-A016</strain>
    </source>
</reference>
<dbReference type="EMBL" id="JBDODL010001689">
    <property type="protein sequence ID" value="MES1921731.1"/>
    <property type="molecule type" value="Genomic_DNA"/>
</dbReference>